<organism evidence="2 3">
    <name type="scientific">Pseudomonas jinjuensis</name>
    <dbReference type="NCBI Taxonomy" id="198616"/>
    <lineage>
        <taxon>Bacteria</taxon>
        <taxon>Pseudomonadati</taxon>
        <taxon>Pseudomonadota</taxon>
        <taxon>Gammaproteobacteria</taxon>
        <taxon>Pseudomonadales</taxon>
        <taxon>Pseudomonadaceae</taxon>
        <taxon>Pseudomonas</taxon>
    </lineage>
</organism>
<feature type="transmembrane region" description="Helical" evidence="1">
    <location>
        <begin position="22"/>
        <end position="41"/>
    </location>
</feature>
<name>A0A1G9ZC46_9PSED</name>
<dbReference type="AlphaFoldDB" id="A0A1G9ZC46"/>
<sequence>MDLQAIKSAVVKFAKDEDGLTVVEYAVAGGLVTALVVAIFTDLGTAVQTKMQALCTAINGAACG</sequence>
<keyword evidence="3" id="KW-1185">Reference proteome</keyword>
<dbReference type="EMBL" id="FNIJ01000001">
    <property type="protein sequence ID" value="SDN18667.1"/>
    <property type="molecule type" value="Genomic_DNA"/>
</dbReference>
<dbReference type="Proteomes" id="UP000242957">
    <property type="component" value="Unassembled WGS sequence"/>
</dbReference>
<evidence type="ECO:0000313" key="2">
    <source>
        <dbReference type="EMBL" id="SDN18667.1"/>
    </source>
</evidence>
<evidence type="ECO:0000313" key="3">
    <source>
        <dbReference type="Proteomes" id="UP000242957"/>
    </source>
</evidence>
<reference evidence="3" key="1">
    <citation type="submission" date="2016-10" db="EMBL/GenBank/DDBJ databases">
        <authorList>
            <person name="Varghese N."/>
            <person name="Submissions S."/>
        </authorList>
    </citation>
    <scope>NUCLEOTIDE SEQUENCE [LARGE SCALE GENOMIC DNA]</scope>
    <source>
        <strain evidence="3">JCM 21621</strain>
    </source>
</reference>
<proteinExistence type="predicted"/>
<accession>A0A1G9ZC46</accession>
<keyword evidence="1" id="KW-0812">Transmembrane</keyword>
<protein>
    <submittedName>
        <fullName evidence="2">Pilus assembly protein Flp/PilA</fullName>
    </submittedName>
</protein>
<keyword evidence="1" id="KW-0472">Membrane</keyword>
<keyword evidence="1" id="KW-1133">Transmembrane helix</keyword>
<evidence type="ECO:0000256" key="1">
    <source>
        <dbReference type="SAM" id="Phobius"/>
    </source>
</evidence>
<dbReference type="STRING" id="198616.SAMN05216193_101441"/>
<gene>
    <name evidence="2" type="ORF">SAMN05216193_101441</name>
</gene>
<dbReference type="RefSeq" id="WP_084313174.1">
    <property type="nucleotide sequence ID" value="NZ_FNIJ01000001.1"/>
</dbReference>